<sequence length="295" mass="32676">MAYDNSTFRQQPQLPDKQKRQFLQLGALGLGMAGLGLTSLPLAATTTTAKVVPGLQLYTLRDLMAQSVADTLKLVAGVGYTQVEFAGYFDQTARQLKSIIDSEGLSAPSCHQPLEALQQNLDGVIEQALMMGHQYLVLPYLYEAQRQTLDQYKALAGFMNQAGERIKAAGLQLTYHNHEFEFIQLSGAMPYDVLLNETDSNLVQMELDLYWVIKAGLNPLDYIAKHPGRFPLWHVKDMDSNGDFADVGKGVIDFKSIFAKASQAGLKHAYVERDHTDNKIETIRQGFSSLSSLLA</sequence>
<reference evidence="4" key="1">
    <citation type="submission" date="2016-10" db="EMBL/GenBank/DDBJ databases">
        <authorList>
            <person name="Varghese N."/>
            <person name="Submissions S."/>
        </authorList>
    </citation>
    <scope>NUCLEOTIDE SEQUENCE [LARGE SCALE GENOMIC DNA]</scope>
    <source>
        <strain evidence="4">DSM 17616</strain>
    </source>
</reference>
<evidence type="ECO:0000256" key="1">
    <source>
        <dbReference type="SAM" id="Phobius"/>
    </source>
</evidence>
<keyword evidence="1" id="KW-0472">Membrane</keyword>
<dbReference type="SUPFAM" id="SSF51658">
    <property type="entry name" value="Xylose isomerase-like"/>
    <property type="match status" value="1"/>
</dbReference>
<dbReference type="GO" id="GO:0016853">
    <property type="term" value="F:isomerase activity"/>
    <property type="evidence" value="ECO:0007669"/>
    <property type="project" value="UniProtKB-KW"/>
</dbReference>
<dbReference type="EMBL" id="FNXF01000008">
    <property type="protein sequence ID" value="SEH94340.1"/>
    <property type="molecule type" value="Genomic_DNA"/>
</dbReference>
<organism evidence="3 4">
    <name type="scientific">Rheinheimera pacifica</name>
    <dbReference type="NCBI Taxonomy" id="173990"/>
    <lineage>
        <taxon>Bacteria</taxon>
        <taxon>Pseudomonadati</taxon>
        <taxon>Pseudomonadota</taxon>
        <taxon>Gammaproteobacteria</taxon>
        <taxon>Chromatiales</taxon>
        <taxon>Chromatiaceae</taxon>
        <taxon>Rheinheimera</taxon>
    </lineage>
</organism>
<keyword evidence="1" id="KW-1133">Transmembrane helix</keyword>
<gene>
    <name evidence="3" type="ORF">SAMN05660691_02302</name>
</gene>
<feature type="transmembrane region" description="Helical" evidence="1">
    <location>
        <begin position="21"/>
        <end position="44"/>
    </location>
</feature>
<evidence type="ECO:0000259" key="2">
    <source>
        <dbReference type="Pfam" id="PF01261"/>
    </source>
</evidence>
<accession>A0A1H6MA44</accession>
<dbReference type="Gene3D" id="3.20.20.150">
    <property type="entry name" value="Divalent-metal-dependent TIM barrel enzymes"/>
    <property type="match status" value="1"/>
</dbReference>
<dbReference type="Pfam" id="PF01261">
    <property type="entry name" value="AP_endonuc_2"/>
    <property type="match status" value="1"/>
</dbReference>
<dbReference type="Proteomes" id="UP000199371">
    <property type="component" value="Unassembled WGS sequence"/>
</dbReference>
<dbReference type="STRING" id="173990.SAMN05660691_02302"/>
<evidence type="ECO:0000313" key="3">
    <source>
        <dbReference type="EMBL" id="SEH94340.1"/>
    </source>
</evidence>
<dbReference type="PANTHER" id="PTHR12110">
    <property type="entry name" value="HYDROXYPYRUVATE ISOMERASE"/>
    <property type="match status" value="1"/>
</dbReference>
<feature type="domain" description="Xylose isomerase-like TIM barrel" evidence="2">
    <location>
        <begin position="73"/>
        <end position="288"/>
    </location>
</feature>
<protein>
    <submittedName>
        <fullName evidence="3">Sugar phosphate isomerase/epimerase</fullName>
    </submittedName>
</protein>
<dbReference type="RefSeq" id="WP_092793411.1">
    <property type="nucleotide sequence ID" value="NZ_FNXF01000008.1"/>
</dbReference>
<dbReference type="AlphaFoldDB" id="A0A1H6MA44"/>
<dbReference type="InterPro" id="IPR036237">
    <property type="entry name" value="Xyl_isomerase-like_sf"/>
</dbReference>
<evidence type="ECO:0000313" key="4">
    <source>
        <dbReference type="Proteomes" id="UP000199371"/>
    </source>
</evidence>
<keyword evidence="4" id="KW-1185">Reference proteome</keyword>
<dbReference type="OrthoDB" id="9798407at2"/>
<dbReference type="InterPro" id="IPR013022">
    <property type="entry name" value="Xyl_isomerase-like_TIM-brl"/>
</dbReference>
<dbReference type="PANTHER" id="PTHR12110:SF41">
    <property type="entry name" value="INOSOSE DEHYDRATASE"/>
    <property type="match status" value="1"/>
</dbReference>
<proteinExistence type="predicted"/>
<dbReference type="InterPro" id="IPR050312">
    <property type="entry name" value="IolE/XylAMocC-like"/>
</dbReference>
<name>A0A1H6MA44_9GAMM</name>
<keyword evidence="3" id="KW-0413">Isomerase</keyword>
<keyword evidence="1" id="KW-0812">Transmembrane</keyword>